<protein>
    <recommendedName>
        <fullName evidence="2">DUF11 domain-containing protein</fullName>
    </recommendedName>
</protein>
<comment type="caution">
    <text evidence="3">The sequence shown here is derived from an EMBL/GenBank/DDBJ whole genome shotgun (WGS) entry which is preliminary data.</text>
</comment>
<dbReference type="OrthoDB" id="3389706at2"/>
<sequence length="300" mass="31051">MSSDRTFRTGLTLLSLAAASAALLPAGPAVAAPAPRPDLKLNLTVTPTTMIRNGENLAIVLATVDNVGAATVEDVTVSFKFPPGGEIVGDPAWQCDYTTFVCTNIYGPVPPGGTAEPLRVYVGLPDAPAGTVATIEATAATSTREVTRTNNSGQVQTTYGYVADLSLYGNADPSGTYEVDLPTSGGDVSPTFTAENIGSADADDLRLVVDVPAGFTVGQPYEQPTNPSPWLCDVTATQVVCTAGPLAVGATSTVTVPMTAPAGVNDDRFTIHGELSTSSEEWRPWDNGADALYHYVEPAV</sequence>
<evidence type="ECO:0000313" key="3">
    <source>
        <dbReference type="EMBL" id="PWU43763.1"/>
    </source>
</evidence>
<organism evidence="3 4">
    <name type="scientific">Micromonospora globispora</name>
    <dbReference type="NCBI Taxonomy" id="1450148"/>
    <lineage>
        <taxon>Bacteria</taxon>
        <taxon>Bacillati</taxon>
        <taxon>Actinomycetota</taxon>
        <taxon>Actinomycetes</taxon>
        <taxon>Micromonosporales</taxon>
        <taxon>Micromonosporaceae</taxon>
        <taxon>Micromonospora</taxon>
    </lineage>
</organism>
<dbReference type="Pfam" id="PF01345">
    <property type="entry name" value="DUF11"/>
    <property type="match status" value="1"/>
</dbReference>
<feature type="domain" description="DUF11" evidence="2">
    <location>
        <begin position="181"/>
        <end position="290"/>
    </location>
</feature>
<dbReference type="InterPro" id="IPR001434">
    <property type="entry name" value="OmcB-like_DUF11"/>
</dbReference>
<dbReference type="GO" id="GO:0005975">
    <property type="term" value="P:carbohydrate metabolic process"/>
    <property type="evidence" value="ECO:0007669"/>
    <property type="project" value="UniProtKB-ARBA"/>
</dbReference>
<accession>A0A317JXE3</accession>
<feature type="signal peptide" evidence="1">
    <location>
        <begin position="1"/>
        <end position="31"/>
    </location>
</feature>
<dbReference type="AlphaFoldDB" id="A0A317JXE3"/>
<reference evidence="4" key="1">
    <citation type="submission" date="2018-05" db="EMBL/GenBank/DDBJ databases">
        <title>Micromonospora globispora sp. nov. and Micromonospora rugosa sp. nov., isolated from marine sediment.</title>
        <authorList>
            <person name="Carro L."/>
            <person name="Aysel V."/>
            <person name="Cetin D."/>
            <person name="Igual J.M."/>
            <person name="Klenk H.-P."/>
            <person name="Trujillo M.E."/>
            <person name="Sahin N."/>
        </authorList>
    </citation>
    <scope>NUCLEOTIDE SEQUENCE [LARGE SCALE GENOMIC DNA]</scope>
    <source>
        <strain evidence="4">S2904</strain>
    </source>
</reference>
<dbReference type="InterPro" id="IPR013783">
    <property type="entry name" value="Ig-like_fold"/>
</dbReference>
<keyword evidence="1" id="KW-0732">Signal</keyword>
<gene>
    <name evidence="3" type="ORF">DLJ46_29560</name>
</gene>
<dbReference type="Proteomes" id="UP000245683">
    <property type="component" value="Unassembled WGS sequence"/>
</dbReference>
<dbReference type="EMBL" id="QGSV01000392">
    <property type="protein sequence ID" value="PWU43763.1"/>
    <property type="molecule type" value="Genomic_DNA"/>
</dbReference>
<dbReference type="Gene3D" id="2.60.40.10">
    <property type="entry name" value="Immunoglobulins"/>
    <property type="match status" value="1"/>
</dbReference>
<proteinExistence type="predicted"/>
<name>A0A317JXE3_9ACTN</name>
<dbReference type="RefSeq" id="WP_109947804.1">
    <property type="nucleotide sequence ID" value="NZ_QGSU01000437.1"/>
</dbReference>
<keyword evidence="4" id="KW-1185">Reference proteome</keyword>
<evidence type="ECO:0000313" key="4">
    <source>
        <dbReference type="Proteomes" id="UP000245683"/>
    </source>
</evidence>
<evidence type="ECO:0000256" key="1">
    <source>
        <dbReference type="SAM" id="SignalP"/>
    </source>
</evidence>
<evidence type="ECO:0000259" key="2">
    <source>
        <dbReference type="Pfam" id="PF01345"/>
    </source>
</evidence>
<feature type="chain" id="PRO_5016414990" description="DUF11 domain-containing protein" evidence="1">
    <location>
        <begin position="32"/>
        <end position="300"/>
    </location>
</feature>